<dbReference type="PROSITE" id="PS50005">
    <property type="entry name" value="TPR"/>
    <property type="match status" value="3"/>
</dbReference>
<dbReference type="EMBL" id="JAETXX010000001">
    <property type="protein sequence ID" value="MCF8713600.1"/>
    <property type="molecule type" value="Genomic_DNA"/>
</dbReference>
<accession>A0ABS9IZI9</accession>
<evidence type="ECO:0000313" key="4">
    <source>
        <dbReference type="Proteomes" id="UP000829517"/>
    </source>
</evidence>
<evidence type="ECO:0000256" key="1">
    <source>
        <dbReference type="PROSITE-ProRule" id="PRU00339"/>
    </source>
</evidence>
<feature type="signal peptide" evidence="2">
    <location>
        <begin position="1"/>
        <end position="20"/>
    </location>
</feature>
<organism evidence="3 4">
    <name type="scientific">Joostella atrarenae</name>
    <dbReference type="NCBI Taxonomy" id="679257"/>
    <lineage>
        <taxon>Bacteria</taxon>
        <taxon>Pseudomonadati</taxon>
        <taxon>Bacteroidota</taxon>
        <taxon>Flavobacteriia</taxon>
        <taxon>Flavobacteriales</taxon>
        <taxon>Flavobacteriaceae</taxon>
        <taxon>Joostella</taxon>
    </lineage>
</organism>
<gene>
    <name evidence="3" type="ORF">JM658_02075</name>
</gene>
<sequence length="378" mass="44350">MHKNIIYILLFSFIKVGAQAPTFASAENEYKKGNYASAINLYSKTPTIASQLQIARAYNALGNYDKAEKQYLETIKLDSTLFVAQNELGKLYFKISAFKKAKMVYYSLFTTDKPNPFYLYQLGLLEDIEGKPFQAISFFKESYKLDSTNIKNIYQIGKHHLIQRQLDSVHKYANIGLKITPNSIDLNNLKALAYYNNGEKEPAIPYFEKLIELNQHKTYIYKNLAECYQFVWKYDEAFECYKKIIEIDSGDPDGYRGLGKLYWREKEYDSAKINYKTAIAIQKINFNNEYTALAQIALDEKDIKLAIDYYKKAYAQDDKNYFTLYNVCFYSDKYYKDAGYRLQLFEDFIDKFPNKKFYSEYAKKRISELKEEVHLTAN</sequence>
<dbReference type="SMART" id="SM00028">
    <property type="entry name" value="TPR"/>
    <property type="match status" value="7"/>
</dbReference>
<dbReference type="InterPro" id="IPR011990">
    <property type="entry name" value="TPR-like_helical_dom_sf"/>
</dbReference>
<dbReference type="PANTHER" id="PTHR12558">
    <property type="entry name" value="CELL DIVISION CYCLE 16,23,27"/>
    <property type="match status" value="1"/>
</dbReference>
<reference evidence="3 4" key="1">
    <citation type="submission" date="2021-01" db="EMBL/GenBank/DDBJ databases">
        <title>Genome sequencing of Joostella atrarenae M1-2 (= KCTC 23194).</title>
        <authorList>
            <person name="Zakaria M.R."/>
            <person name="Lam M.Q."/>
            <person name="Chong C.S."/>
        </authorList>
    </citation>
    <scope>NUCLEOTIDE SEQUENCE [LARGE SCALE GENOMIC DNA]</scope>
    <source>
        <strain evidence="3 4">M1-2</strain>
    </source>
</reference>
<dbReference type="Gene3D" id="1.25.40.10">
    <property type="entry name" value="Tetratricopeptide repeat domain"/>
    <property type="match status" value="1"/>
</dbReference>
<feature type="repeat" description="TPR" evidence="1">
    <location>
        <begin position="218"/>
        <end position="251"/>
    </location>
</feature>
<keyword evidence="1" id="KW-0802">TPR repeat</keyword>
<keyword evidence="2" id="KW-0732">Signal</keyword>
<feature type="chain" id="PRO_5046860034" evidence="2">
    <location>
        <begin position="21"/>
        <end position="378"/>
    </location>
</feature>
<dbReference type="Pfam" id="PF13181">
    <property type="entry name" value="TPR_8"/>
    <property type="match status" value="5"/>
</dbReference>
<dbReference type="InterPro" id="IPR019734">
    <property type="entry name" value="TPR_rpt"/>
</dbReference>
<dbReference type="PANTHER" id="PTHR12558:SF13">
    <property type="entry name" value="CELL DIVISION CYCLE PROTEIN 27 HOMOLOG"/>
    <property type="match status" value="1"/>
</dbReference>
<dbReference type="RefSeq" id="WP_236957567.1">
    <property type="nucleotide sequence ID" value="NZ_JAETXX010000001.1"/>
</dbReference>
<feature type="repeat" description="TPR" evidence="1">
    <location>
        <begin position="252"/>
        <end position="285"/>
    </location>
</feature>
<proteinExistence type="predicted"/>
<comment type="caution">
    <text evidence="3">The sequence shown here is derived from an EMBL/GenBank/DDBJ whole genome shotgun (WGS) entry which is preliminary data.</text>
</comment>
<evidence type="ECO:0000313" key="3">
    <source>
        <dbReference type="EMBL" id="MCF8713600.1"/>
    </source>
</evidence>
<dbReference type="SUPFAM" id="SSF48452">
    <property type="entry name" value="TPR-like"/>
    <property type="match status" value="1"/>
</dbReference>
<protein>
    <submittedName>
        <fullName evidence="3">Tetratricopeptide repeat protein</fullName>
    </submittedName>
</protein>
<feature type="repeat" description="TPR" evidence="1">
    <location>
        <begin position="48"/>
        <end position="81"/>
    </location>
</feature>
<name>A0ABS9IZI9_9FLAO</name>
<dbReference type="Proteomes" id="UP000829517">
    <property type="component" value="Unassembled WGS sequence"/>
</dbReference>
<evidence type="ECO:0000256" key="2">
    <source>
        <dbReference type="SAM" id="SignalP"/>
    </source>
</evidence>
<keyword evidence="4" id="KW-1185">Reference proteome</keyword>